<dbReference type="EMBL" id="DF933809">
    <property type="protein sequence ID" value="GAM33925.1"/>
    <property type="molecule type" value="Genomic_DNA"/>
</dbReference>
<proteinExistence type="predicted"/>
<dbReference type="Proteomes" id="UP000053095">
    <property type="component" value="Unassembled WGS sequence"/>
</dbReference>
<evidence type="ECO:0000313" key="1">
    <source>
        <dbReference type="EMBL" id="GAM33925.1"/>
    </source>
</evidence>
<organism evidence="1 2">
    <name type="scientific">Talaromyces pinophilus</name>
    <name type="common">Penicillium pinophilum</name>
    <dbReference type="NCBI Taxonomy" id="128442"/>
    <lineage>
        <taxon>Eukaryota</taxon>
        <taxon>Fungi</taxon>
        <taxon>Dikarya</taxon>
        <taxon>Ascomycota</taxon>
        <taxon>Pezizomycotina</taxon>
        <taxon>Eurotiomycetes</taxon>
        <taxon>Eurotiomycetidae</taxon>
        <taxon>Eurotiales</taxon>
        <taxon>Trichocomaceae</taxon>
        <taxon>Talaromyces</taxon>
        <taxon>Talaromyces sect. Talaromyces</taxon>
    </lineage>
</organism>
<accession>A0A698XLK4</accession>
<protein>
    <recommendedName>
        <fullName evidence="3">Arrestin-like N-terminal domain-containing protein</fullName>
    </recommendedName>
</protein>
<evidence type="ECO:0000313" key="2">
    <source>
        <dbReference type="Proteomes" id="UP000053095"/>
    </source>
</evidence>
<keyword evidence="2" id="KW-1185">Reference proteome</keyword>
<dbReference type="InterPro" id="IPR014752">
    <property type="entry name" value="Arrestin-like_C"/>
</dbReference>
<gene>
    <name evidence="1" type="ORF">TCE0_013f01181</name>
</gene>
<name>A0A698XLK4_TALPI</name>
<sequence>MTKAEACNTSELSIHLDSPHSFLPGQTITGFVSRTSRWVSTETSISITLHGKCNTKLFSRDSYQCRGSVELFGQAGVREELFNGALHIPTTSDPEKNKWRFAIDIPTHPDATPLKSHPLGRASYLPLLSADQHALPPSFDLGGSRDSAGIEYYLEATMTTPSSSKSIIARLPIQLRCESSPFPITDFDIKLHSRQSYTITSPLLNHSGIYNTQPSIGHKVSKVLRVSKSLRLTFCLEISVPSVLQRDSPYQIPFEMRAVPQWMDTSDCIAKVCHTIIIEKMTIAIRSTSSIMGIASGALGPVPVVREDHFTTKVVLADYAKPKNSNQIDNQGVPPRTSLLAKCLSSNGYPLTLPIEEDTAPLDLGKILDLKMQHGQNGIDVPTFITYNIKRTYELEWKMTLEVGGETLKVKGRHPVLIMERTDQN</sequence>
<reference evidence="2" key="1">
    <citation type="journal article" date="2015" name="Genome Announc.">
        <title>Draft genome sequence of Talaromyces cellulolyticus strain Y-94, a source of lignocellulosic biomass-degrading enzymes.</title>
        <authorList>
            <person name="Fujii T."/>
            <person name="Koike H."/>
            <person name="Sawayama S."/>
            <person name="Yano S."/>
            <person name="Inoue H."/>
        </authorList>
    </citation>
    <scope>NUCLEOTIDE SEQUENCE [LARGE SCALE GENOMIC DNA]</scope>
    <source>
        <strain evidence="2">Y-94</strain>
    </source>
</reference>
<evidence type="ECO:0008006" key="3">
    <source>
        <dbReference type="Google" id="ProtNLM"/>
    </source>
</evidence>
<dbReference type="Gene3D" id="2.60.40.640">
    <property type="match status" value="1"/>
</dbReference>
<dbReference type="AlphaFoldDB" id="A0A698XLK4"/>